<dbReference type="Proteomes" id="UP000095591">
    <property type="component" value="Unassembled WGS sequence"/>
</dbReference>
<dbReference type="Pfam" id="PF22882">
    <property type="entry name" value="GT-D-like"/>
    <property type="match status" value="1"/>
</dbReference>
<dbReference type="RefSeq" id="WP_039849073.1">
    <property type="nucleotide sequence ID" value="NZ_CP120353.1"/>
</dbReference>
<dbReference type="EMBL" id="CYXP01000012">
    <property type="protein sequence ID" value="CUN32588.1"/>
    <property type="molecule type" value="Genomic_DNA"/>
</dbReference>
<feature type="domain" description="GT-D fold-like" evidence="1">
    <location>
        <begin position="39"/>
        <end position="276"/>
    </location>
</feature>
<dbReference type="InterPro" id="IPR055171">
    <property type="entry name" value="GT-D-like"/>
</dbReference>
<reference evidence="3" key="2">
    <citation type="submission" date="2023-03" db="EMBL/GenBank/DDBJ databases">
        <title>Parabacteroides distasonis, a bacteria resistant against UC.</title>
        <authorList>
            <person name="Dai W."/>
        </authorList>
    </citation>
    <scope>NUCLEOTIDE SEQUENCE</scope>
    <source>
        <strain evidence="3">F1-28</strain>
    </source>
</reference>
<name>A0A174TBD9_PARDI</name>
<dbReference type="AlphaFoldDB" id="A0A174TBD9"/>
<reference evidence="2 4" key="1">
    <citation type="submission" date="2015-09" db="EMBL/GenBank/DDBJ databases">
        <authorList>
            <consortium name="Pathogen Informatics"/>
        </authorList>
    </citation>
    <scope>NUCLEOTIDE SEQUENCE [LARGE SCALE GENOMIC DNA]</scope>
    <source>
        <strain evidence="2 4">2789STDY5608872</strain>
    </source>
</reference>
<dbReference type="Proteomes" id="UP001221009">
    <property type="component" value="Chromosome"/>
</dbReference>
<dbReference type="EMBL" id="CP120353">
    <property type="protein sequence ID" value="WET64423.1"/>
    <property type="molecule type" value="Genomic_DNA"/>
</dbReference>
<evidence type="ECO:0000313" key="2">
    <source>
        <dbReference type="EMBL" id="CUN32588.1"/>
    </source>
</evidence>
<gene>
    <name evidence="2" type="ORF">ERS852429_04075</name>
    <name evidence="3" type="ORF">P2T59_00140</name>
</gene>
<evidence type="ECO:0000313" key="4">
    <source>
        <dbReference type="Proteomes" id="UP000095591"/>
    </source>
</evidence>
<organism evidence="2 4">
    <name type="scientific">Parabacteroides distasonis</name>
    <dbReference type="NCBI Taxonomy" id="823"/>
    <lineage>
        <taxon>Bacteria</taxon>
        <taxon>Pseudomonadati</taxon>
        <taxon>Bacteroidota</taxon>
        <taxon>Bacteroidia</taxon>
        <taxon>Bacteroidales</taxon>
        <taxon>Tannerellaceae</taxon>
        <taxon>Parabacteroides</taxon>
    </lineage>
</organism>
<sequence length="330" mass="37970">MTYIETVLWRSLRKIYGKMTGFQKSAVIVEETDPLKASDAIYTLLDSKRPCMIARFGATEMACILNYLSIRQGKPLLKKYLRGDVSDWWWNKNVMNQMQNWSGFFPPDIEHLSRFCEMMLQDASLLDICGSFETVQRGLHILRPYMCNPLFIPLSFFDPFVTSRPWSRVLKGKKVVVIHPFAELIEAQYARRSDLFDNKDVLPDFELRTVKAVQSLGGDNQGFKDWFDALEWMKREIGKADFDICLIGCGAYGFPLAAHVKKIGKQAVHFGGGLQLMFGIKGIRWKNPQIALDVGLPEDCYLKYFSNPAWVSPDAYRTVHSDKVENNCYW</sequence>
<evidence type="ECO:0000259" key="1">
    <source>
        <dbReference type="Pfam" id="PF22882"/>
    </source>
</evidence>
<evidence type="ECO:0000313" key="3">
    <source>
        <dbReference type="EMBL" id="WET64423.1"/>
    </source>
</evidence>
<accession>A0A174TBD9</accession>
<protein>
    <recommendedName>
        <fullName evidence="1">GT-D fold-like domain-containing protein</fullName>
    </recommendedName>
</protein>
<proteinExistence type="predicted"/>